<evidence type="ECO:0000256" key="6">
    <source>
        <dbReference type="ARBA" id="ARBA00023144"/>
    </source>
</evidence>
<dbReference type="Proteomes" id="UP001205740">
    <property type="component" value="Unassembled WGS sequence"/>
</dbReference>
<organism evidence="11 12">
    <name type="scientific">Williamsia serinedens</name>
    <dbReference type="NCBI Taxonomy" id="391736"/>
    <lineage>
        <taxon>Bacteria</taxon>
        <taxon>Bacillati</taxon>
        <taxon>Actinomycetota</taxon>
        <taxon>Actinomycetes</taxon>
        <taxon>Mycobacteriales</taxon>
        <taxon>Nocardiaceae</taxon>
        <taxon>Williamsia</taxon>
    </lineage>
</organism>
<keyword evidence="12" id="KW-1185">Reference proteome</keyword>
<dbReference type="NCBIfam" id="TIGR00131">
    <property type="entry name" value="gal_kin"/>
    <property type="match status" value="1"/>
</dbReference>
<sequence>MTGRVVARAPGRVNLIGEHTDYNDGFALPIALDRHTEVTLTPTGSSTVTVRADDHGEAEFDVETSPGDVTGWAAYVAGVFWAARRTGLPVTGADLTITSTVPVGAGLSSSAALECAVLEAISATSGARLDPIDAARIAQRAENDYVGAPTGLLDQIASMCGRDGQALLVDFADTSVREVPFDPATDGVELVVVDSRTTHGHAGGEYADRRLACERAARDLGVTSLREVPDDDLDAALEAVTDPVDRRRARHVVTENRRVLDAVDALRSRDLPTFGLLMDASHASMRDDFAITTPVIDRITEVAHRHGALGARMTGGGFGGSVIALMPPDAIDRLTGALHDEARAADRPSPEVRVARAGAGAQVVTAR</sequence>
<dbReference type="PANTHER" id="PTHR10457">
    <property type="entry name" value="MEVALONATE KINASE/GALACTOKINASE"/>
    <property type="match status" value="1"/>
</dbReference>
<dbReference type="InterPro" id="IPR013750">
    <property type="entry name" value="GHMP_kinase_C_dom"/>
</dbReference>
<dbReference type="Pfam" id="PF00288">
    <property type="entry name" value="GHMP_kinases_N"/>
    <property type="match status" value="1"/>
</dbReference>
<dbReference type="EC" id="2.7.1.6" evidence="7"/>
<dbReference type="InterPro" id="IPR019741">
    <property type="entry name" value="Galactokinase_CS"/>
</dbReference>
<evidence type="ECO:0000256" key="2">
    <source>
        <dbReference type="ARBA" id="ARBA00022679"/>
    </source>
</evidence>
<evidence type="ECO:0000259" key="9">
    <source>
        <dbReference type="Pfam" id="PF08544"/>
    </source>
</evidence>
<dbReference type="InterPro" id="IPR019539">
    <property type="entry name" value="GalKase_N"/>
</dbReference>
<dbReference type="PRINTS" id="PR00959">
    <property type="entry name" value="MEVGALKINASE"/>
</dbReference>
<name>A0ABT1H013_9NOCA</name>
<keyword evidence="5" id="KW-0067">ATP-binding</keyword>
<protein>
    <recommendedName>
        <fullName evidence="7">Galactokinase</fullName>
        <ecNumber evidence="7">2.7.1.6</ecNumber>
    </recommendedName>
</protein>
<dbReference type="SUPFAM" id="SSF54211">
    <property type="entry name" value="Ribosomal protein S5 domain 2-like"/>
    <property type="match status" value="1"/>
</dbReference>
<proteinExistence type="inferred from homology"/>
<dbReference type="PANTHER" id="PTHR10457:SF7">
    <property type="entry name" value="GALACTOKINASE-RELATED"/>
    <property type="match status" value="1"/>
</dbReference>
<reference evidence="11 12" key="1">
    <citation type="submission" date="2022-06" db="EMBL/GenBank/DDBJ databases">
        <title>Genomic Encyclopedia of Archaeal and Bacterial Type Strains, Phase II (KMG-II): from individual species to whole genera.</title>
        <authorList>
            <person name="Goeker M."/>
        </authorList>
    </citation>
    <scope>NUCLEOTIDE SEQUENCE [LARGE SCALE GENOMIC DNA]</scope>
    <source>
        <strain evidence="11 12">DSM 45037</strain>
    </source>
</reference>
<evidence type="ECO:0000259" key="10">
    <source>
        <dbReference type="Pfam" id="PF10509"/>
    </source>
</evidence>
<dbReference type="PIRSF" id="PIRSF000530">
    <property type="entry name" value="Galactokinase"/>
    <property type="match status" value="1"/>
</dbReference>
<dbReference type="InterPro" id="IPR006204">
    <property type="entry name" value="GHMP_kinase_N_dom"/>
</dbReference>
<keyword evidence="3" id="KW-0547">Nucleotide-binding</keyword>
<evidence type="ECO:0000256" key="1">
    <source>
        <dbReference type="ARBA" id="ARBA00006566"/>
    </source>
</evidence>
<dbReference type="Pfam" id="PF10509">
    <property type="entry name" value="GalKase_gal_bdg"/>
    <property type="match status" value="1"/>
</dbReference>
<dbReference type="SUPFAM" id="SSF55060">
    <property type="entry name" value="GHMP Kinase, C-terminal domain"/>
    <property type="match status" value="1"/>
</dbReference>
<dbReference type="InterPro" id="IPR014721">
    <property type="entry name" value="Ribsml_uS5_D2-typ_fold_subgr"/>
</dbReference>
<keyword evidence="6" id="KW-0299">Galactose metabolism</keyword>
<dbReference type="InterPro" id="IPR000705">
    <property type="entry name" value="Galactokinase"/>
</dbReference>
<comment type="similarity">
    <text evidence="1">Belongs to the GHMP kinase family. GalK subfamily.</text>
</comment>
<dbReference type="InterPro" id="IPR020568">
    <property type="entry name" value="Ribosomal_Su5_D2-typ_SF"/>
</dbReference>
<dbReference type="Gene3D" id="3.30.230.10">
    <property type="match status" value="1"/>
</dbReference>
<keyword evidence="4" id="KW-0418">Kinase</keyword>
<dbReference type="InterPro" id="IPR006206">
    <property type="entry name" value="Mevalonate/galactokinase"/>
</dbReference>
<dbReference type="Pfam" id="PF08544">
    <property type="entry name" value="GHMP_kinases_C"/>
    <property type="match status" value="1"/>
</dbReference>
<dbReference type="RefSeq" id="WP_253654064.1">
    <property type="nucleotide sequence ID" value="NZ_BAAAOE010000003.1"/>
</dbReference>
<evidence type="ECO:0000259" key="8">
    <source>
        <dbReference type="Pfam" id="PF00288"/>
    </source>
</evidence>
<evidence type="ECO:0000256" key="7">
    <source>
        <dbReference type="NCBIfam" id="TIGR00131"/>
    </source>
</evidence>
<evidence type="ECO:0000256" key="5">
    <source>
        <dbReference type="ARBA" id="ARBA00022840"/>
    </source>
</evidence>
<evidence type="ECO:0000256" key="3">
    <source>
        <dbReference type="ARBA" id="ARBA00022741"/>
    </source>
</evidence>
<keyword evidence="2" id="KW-0808">Transferase</keyword>
<dbReference type="PRINTS" id="PR00473">
    <property type="entry name" value="GALCTOKINASE"/>
</dbReference>
<dbReference type="PROSITE" id="PS00106">
    <property type="entry name" value="GALACTOKINASE"/>
    <property type="match status" value="1"/>
</dbReference>
<feature type="domain" description="GHMP kinase C-terminal" evidence="9">
    <location>
        <begin position="263"/>
        <end position="339"/>
    </location>
</feature>
<dbReference type="InterPro" id="IPR036554">
    <property type="entry name" value="GHMP_kinase_C_sf"/>
</dbReference>
<feature type="domain" description="GHMP kinase N-terminal" evidence="8">
    <location>
        <begin position="75"/>
        <end position="161"/>
    </location>
</feature>
<evidence type="ECO:0000313" key="11">
    <source>
        <dbReference type="EMBL" id="MCP2160471.1"/>
    </source>
</evidence>
<dbReference type="PROSITE" id="PS00627">
    <property type="entry name" value="GHMP_KINASES_ATP"/>
    <property type="match status" value="1"/>
</dbReference>
<keyword evidence="6" id="KW-0119">Carbohydrate metabolism</keyword>
<dbReference type="Gene3D" id="3.30.70.890">
    <property type="entry name" value="GHMP kinase, C-terminal domain"/>
    <property type="match status" value="1"/>
</dbReference>
<dbReference type="InterPro" id="IPR006203">
    <property type="entry name" value="GHMP_knse_ATP-bd_CS"/>
</dbReference>
<evidence type="ECO:0000313" key="12">
    <source>
        <dbReference type="Proteomes" id="UP001205740"/>
    </source>
</evidence>
<evidence type="ECO:0000256" key="4">
    <source>
        <dbReference type="ARBA" id="ARBA00022777"/>
    </source>
</evidence>
<dbReference type="EMBL" id="JAMTCG010000003">
    <property type="protein sequence ID" value="MCP2160471.1"/>
    <property type="molecule type" value="Genomic_DNA"/>
</dbReference>
<feature type="domain" description="Galactokinase N-terminal" evidence="10">
    <location>
        <begin position="5"/>
        <end position="39"/>
    </location>
</feature>
<accession>A0ABT1H013</accession>
<gene>
    <name evidence="11" type="ORF">LX12_001658</name>
</gene>
<comment type="caution">
    <text evidence="11">The sequence shown here is derived from an EMBL/GenBank/DDBJ whole genome shotgun (WGS) entry which is preliminary data.</text>
</comment>